<name>A0AAN9S2C6_PSOTE</name>
<sequence length="132" mass="14828">MANHVGFNFNLIKSLAVVDSNDATNHLRHDNHVAEMGAHWLRLLPFSIASIKHKYGFAELLDQGHWLSCETFLEPSTSTSTEQLHQFISGHVQKGFVLHRWGGLGDMHGGVAVTRGLLGERNMVFCIFRMCQ</sequence>
<dbReference type="EMBL" id="JAYMYS010000006">
    <property type="protein sequence ID" value="KAK7387651.1"/>
    <property type="molecule type" value="Genomic_DNA"/>
</dbReference>
<evidence type="ECO:0000313" key="2">
    <source>
        <dbReference type="Proteomes" id="UP001386955"/>
    </source>
</evidence>
<reference evidence="1 2" key="1">
    <citation type="submission" date="2024-01" db="EMBL/GenBank/DDBJ databases">
        <title>The genomes of 5 underutilized Papilionoideae crops provide insights into root nodulation and disease resistanc.</title>
        <authorList>
            <person name="Jiang F."/>
        </authorList>
    </citation>
    <scope>NUCLEOTIDE SEQUENCE [LARGE SCALE GENOMIC DNA]</scope>
    <source>
        <strain evidence="1">DUOXIRENSHENG_FW03</strain>
        <tissue evidence="1">Leaves</tissue>
    </source>
</reference>
<accession>A0AAN9S2C6</accession>
<keyword evidence="2" id="KW-1185">Reference proteome</keyword>
<comment type="caution">
    <text evidence="1">The sequence shown here is derived from an EMBL/GenBank/DDBJ whole genome shotgun (WGS) entry which is preliminary data.</text>
</comment>
<protein>
    <submittedName>
        <fullName evidence="1">Uncharacterized protein</fullName>
    </submittedName>
</protein>
<dbReference type="Proteomes" id="UP001386955">
    <property type="component" value="Unassembled WGS sequence"/>
</dbReference>
<proteinExistence type="predicted"/>
<gene>
    <name evidence="1" type="ORF">VNO78_22438</name>
</gene>
<evidence type="ECO:0000313" key="1">
    <source>
        <dbReference type="EMBL" id="KAK7387651.1"/>
    </source>
</evidence>
<organism evidence="1 2">
    <name type="scientific">Psophocarpus tetragonolobus</name>
    <name type="common">Winged bean</name>
    <name type="synonym">Dolichos tetragonolobus</name>
    <dbReference type="NCBI Taxonomy" id="3891"/>
    <lineage>
        <taxon>Eukaryota</taxon>
        <taxon>Viridiplantae</taxon>
        <taxon>Streptophyta</taxon>
        <taxon>Embryophyta</taxon>
        <taxon>Tracheophyta</taxon>
        <taxon>Spermatophyta</taxon>
        <taxon>Magnoliopsida</taxon>
        <taxon>eudicotyledons</taxon>
        <taxon>Gunneridae</taxon>
        <taxon>Pentapetalae</taxon>
        <taxon>rosids</taxon>
        <taxon>fabids</taxon>
        <taxon>Fabales</taxon>
        <taxon>Fabaceae</taxon>
        <taxon>Papilionoideae</taxon>
        <taxon>50 kb inversion clade</taxon>
        <taxon>NPAAA clade</taxon>
        <taxon>indigoferoid/millettioid clade</taxon>
        <taxon>Phaseoleae</taxon>
        <taxon>Psophocarpus</taxon>
    </lineage>
</organism>
<dbReference type="AlphaFoldDB" id="A0AAN9S2C6"/>